<evidence type="ECO:0000313" key="2">
    <source>
        <dbReference type="Proteomes" id="UP000307999"/>
    </source>
</evidence>
<dbReference type="InterPro" id="IPR014710">
    <property type="entry name" value="RmlC-like_jellyroll"/>
</dbReference>
<dbReference type="Pfam" id="PF05962">
    <property type="entry name" value="HutD"/>
    <property type="match status" value="1"/>
</dbReference>
<dbReference type="OrthoDB" id="9800082at2"/>
<evidence type="ECO:0000313" key="1">
    <source>
        <dbReference type="EMBL" id="TKB43808.1"/>
    </source>
</evidence>
<dbReference type="Proteomes" id="UP000307999">
    <property type="component" value="Unassembled WGS sequence"/>
</dbReference>
<dbReference type="PANTHER" id="PTHR37943:SF1">
    <property type="entry name" value="PROTEIN VES"/>
    <property type="match status" value="1"/>
</dbReference>
<gene>
    <name evidence="1" type="ORF">E8M12_13650</name>
</gene>
<dbReference type="SUPFAM" id="SSF51182">
    <property type="entry name" value="RmlC-like cupins"/>
    <property type="match status" value="1"/>
</dbReference>
<dbReference type="AlphaFoldDB" id="A0A4U1B2J5"/>
<keyword evidence="2" id="KW-1185">Reference proteome</keyword>
<dbReference type="Gene3D" id="2.60.120.10">
    <property type="entry name" value="Jelly Rolls"/>
    <property type="match status" value="1"/>
</dbReference>
<comment type="caution">
    <text evidence="1">The sequence shown here is derived from an EMBL/GenBank/DDBJ whole genome shotgun (WGS) entry which is preliminary data.</text>
</comment>
<dbReference type="CDD" id="cd20293">
    <property type="entry name" value="cupin_HutD_N"/>
    <property type="match status" value="1"/>
</dbReference>
<dbReference type="RefSeq" id="WP_136736821.1">
    <property type="nucleotide sequence ID" value="NZ_SWDB01000033.1"/>
</dbReference>
<dbReference type="InterPro" id="IPR011051">
    <property type="entry name" value="RmlC_Cupin_sf"/>
</dbReference>
<accession>A0A4U1B2J5</accession>
<reference evidence="1 2" key="1">
    <citation type="submission" date="2019-04" db="EMBL/GenBank/DDBJ databases">
        <title>Thalassotalea guangxiensis sp. nov., isolated from sediment of the coastal wetland.</title>
        <authorList>
            <person name="Zheng S."/>
            <person name="Zhang D."/>
        </authorList>
    </citation>
    <scope>NUCLEOTIDE SEQUENCE [LARGE SCALE GENOMIC DNA]</scope>
    <source>
        <strain evidence="1 2">ZS-4</strain>
    </source>
</reference>
<dbReference type="PANTHER" id="PTHR37943">
    <property type="entry name" value="PROTEIN VES"/>
    <property type="match status" value="1"/>
</dbReference>
<name>A0A4U1B2J5_9GAMM</name>
<dbReference type="EMBL" id="SWDB01000033">
    <property type="protein sequence ID" value="TKB43808.1"/>
    <property type="molecule type" value="Genomic_DNA"/>
</dbReference>
<dbReference type="InterPro" id="IPR010282">
    <property type="entry name" value="Uncharacterised_HutD/Ves"/>
</dbReference>
<sequence length="193" mass="20886">MPYTIISPSMFKTVPWKNGKGSTVEIAINDGATLDKFDWRLSMADVTENGQFSDFSGYQRNLILIKGNGLTLTHNEQRVDNLDQHLAFATFDGASKTVSTLLDGPITDFNLITASGAYSADVATYAEQSSIEKNVSDIHFIYGLSDSLKVSIGSESEQLELQPRHLMQVTGAKGEKLTVSGSDFIVIGLTGNG</sequence>
<organism evidence="1 2">
    <name type="scientific">Thalassotalea mangrovi</name>
    <dbReference type="NCBI Taxonomy" id="2572245"/>
    <lineage>
        <taxon>Bacteria</taxon>
        <taxon>Pseudomonadati</taxon>
        <taxon>Pseudomonadota</taxon>
        <taxon>Gammaproteobacteria</taxon>
        <taxon>Alteromonadales</taxon>
        <taxon>Colwelliaceae</taxon>
        <taxon>Thalassotalea</taxon>
    </lineage>
</organism>
<proteinExistence type="predicted"/>
<protein>
    <submittedName>
        <fullName evidence="1">HutD family protein</fullName>
    </submittedName>
</protein>